<comment type="caution">
    <text evidence="1">The sequence shown here is derived from an EMBL/GenBank/DDBJ whole genome shotgun (WGS) entry which is preliminary data.</text>
</comment>
<dbReference type="RefSeq" id="WP_007020535.1">
    <property type="nucleotide sequence ID" value="NZ_CH724125.1"/>
</dbReference>
<organism evidence="1 2">
    <name type="scientific">Neptuniibacter caesariensis</name>
    <dbReference type="NCBI Taxonomy" id="207954"/>
    <lineage>
        <taxon>Bacteria</taxon>
        <taxon>Pseudomonadati</taxon>
        <taxon>Pseudomonadota</taxon>
        <taxon>Gammaproteobacteria</taxon>
        <taxon>Oceanospirillales</taxon>
        <taxon>Oceanospirillaceae</taxon>
        <taxon>Neptuniibacter</taxon>
    </lineage>
</organism>
<name>A0A7U8C8V6_NEPCE</name>
<reference evidence="1 2" key="1">
    <citation type="submission" date="2006-02" db="EMBL/GenBank/DDBJ databases">
        <authorList>
            <person name="Pinhassi J."/>
            <person name="Pedros-Alio C."/>
            <person name="Ferriera S."/>
            <person name="Johnson J."/>
            <person name="Kravitz S."/>
            <person name="Halpern A."/>
            <person name="Remington K."/>
            <person name="Beeson K."/>
            <person name="Tran B."/>
            <person name="Rogers Y.-H."/>
            <person name="Friedman R."/>
            <person name="Venter J.C."/>
        </authorList>
    </citation>
    <scope>NUCLEOTIDE SEQUENCE [LARGE SCALE GENOMIC DNA]</scope>
    <source>
        <strain evidence="1 2">MED92</strain>
    </source>
</reference>
<dbReference type="EMBL" id="AAOW01000003">
    <property type="protein sequence ID" value="EAR62225.1"/>
    <property type="molecule type" value="Genomic_DNA"/>
</dbReference>
<accession>A0A7U8C8V6</accession>
<gene>
    <name evidence="1" type="ORF">MED92_14348</name>
</gene>
<evidence type="ECO:0000313" key="1">
    <source>
        <dbReference type="EMBL" id="EAR62225.1"/>
    </source>
</evidence>
<protein>
    <submittedName>
        <fullName evidence="1">Uncharacterized protein</fullName>
    </submittedName>
</protein>
<proteinExistence type="predicted"/>
<sequence>MDSEKCKINFKCPESWGDLDKTDDPLVRQCGKCAKNVHYCATESELELADEEWCVAVPVDIEDGVAVMMGDIDFADFKDQFSEPQPEDFEPKPCDIDVDPLNQFLDVESDAKK</sequence>
<dbReference type="AlphaFoldDB" id="A0A7U8C8V6"/>
<keyword evidence="2" id="KW-1185">Reference proteome</keyword>
<dbReference type="OrthoDB" id="7069323at2"/>
<evidence type="ECO:0000313" key="2">
    <source>
        <dbReference type="Proteomes" id="UP000002171"/>
    </source>
</evidence>
<dbReference type="Proteomes" id="UP000002171">
    <property type="component" value="Unassembled WGS sequence"/>
</dbReference>